<feature type="domain" description="RRM" evidence="5">
    <location>
        <begin position="89"/>
        <end position="179"/>
    </location>
</feature>
<gene>
    <name evidence="6" type="ORF">B7P43_G08408</name>
</gene>
<keyword evidence="2 4" id="KW-0694">RNA-binding</keyword>
<dbReference type="CDD" id="cd12232">
    <property type="entry name" value="RRM3_U2AF65"/>
    <property type="match status" value="1"/>
</dbReference>
<sequence length="187" mass="20600">MSFGQLRAFNLVKDSATGLSKGYAFCEYADVTMTDQAIAGLNGMQLGDKKLIVQRASVGAKNAQIGQQAPVQIQVPGLTMVGGAGPATEVLCLLNMVTPEELRDEEEYEDILEDIKEECNKYGVVRSVEIPRPIEGVDVPGCGKVFVEFNSVIDCQKAQQSLTGRKFNNRVVVTSYFDPDKYHRREF</sequence>
<dbReference type="InterPro" id="IPR012677">
    <property type="entry name" value="Nucleotide-bd_a/b_plait_sf"/>
</dbReference>
<dbReference type="GO" id="GO:0006397">
    <property type="term" value="P:mRNA processing"/>
    <property type="evidence" value="ECO:0007669"/>
    <property type="project" value="UniProtKB-KW"/>
</dbReference>
<dbReference type="InterPro" id="IPR003954">
    <property type="entry name" value="RRM_euk-type"/>
</dbReference>
<dbReference type="CDD" id="cd12231">
    <property type="entry name" value="RRM2_U2AF65"/>
    <property type="match status" value="1"/>
</dbReference>
<dbReference type="EMBL" id="NEVH01020858">
    <property type="protein sequence ID" value="PNF21033.1"/>
    <property type="molecule type" value="Genomic_DNA"/>
</dbReference>
<dbReference type="InterPro" id="IPR000504">
    <property type="entry name" value="RRM_dom"/>
</dbReference>
<dbReference type="PROSITE" id="PS50102">
    <property type="entry name" value="RRM"/>
    <property type="match status" value="2"/>
</dbReference>
<accession>A0A2J7PXH7</accession>
<dbReference type="Proteomes" id="UP000235965">
    <property type="component" value="Unassembled WGS sequence"/>
</dbReference>
<evidence type="ECO:0000256" key="1">
    <source>
        <dbReference type="ARBA" id="ARBA00022664"/>
    </source>
</evidence>
<keyword evidence="7" id="KW-1185">Reference proteome</keyword>
<dbReference type="SMART" id="SM00361">
    <property type="entry name" value="RRM_1"/>
    <property type="match status" value="1"/>
</dbReference>
<evidence type="ECO:0000313" key="7">
    <source>
        <dbReference type="Proteomes" id="UP000235965"/>
    </source>
</evidence>
<keyword evidence="1" id="KW-0507">mRNA processing</keyword>
<dbReference type="InterPro" id="IPR035979">
    <property type="entry name" value="RBD_domain_sf"/>
</dbReference>
<dbReference type="SUPFAM" id="SSF54928">
    <property type="entry name" value="RNA-binding domain, RBD"/>
    <property type="match status" value="1"/>
</dbReference>
<evidence type="ECO:0000256" key="4">
    <source>
        <dbReference type="PROSITE-ProRule" id="PRU00176"/>
    </source>
</evidence>
<evidence type="ECO:0000256" key="2">
    <source>
        <dbReference type="ARBA" id="ARBA00022884"/>
    </source>
</evidence>
<dbReference type="OrthoDB" id="10266058at2759"/>
<reference evidence="6 7" key="1">
    <citation type="submission" date="2017-12" db="EMBL/GenBank/DDBJ databases">
        <title>Hemimetabolous genomes reveal molecular basis of termite eusociality.</title>
        <authorList>
            <person name="Harrison M.C."/>
            <person name="Jongepier E."/>
            <person name="Robertson H.M."/>
            <person name="Arning N."/>
            <person name="Bitard-Feildel T."/>
            <person name="Chao H."/>
            <person name="Childers C.P."/>
            <person name="Dinh H."/>
            <person name="Doddapaneni H."/>
            <person name="Dugan S."/>
            <person name="Gowin J."/>
            <person name="Greiner C."/>
            <person name="Han Y."/>
            <person name="Hu H."/>
            <person name="Hughes D.S.T."/>
            <person name="Huylmans A.-K."/>
            <person name="Kemena C."/>
            <person name="Kremer L.P.M."/>
            <person name="Lee S.L."/>
            <person name="Lopez-Ezquerra A."/>
            <person name="Mallet L."/>
            <person name="Monroy-Kuhn J.M."/>
            <person name="Moser A."/>
            <person name="Murali S.C."/>
            <person name="Muzny D.M."/>
            <person name="Otani S."/>
            <person name="Piulachs M.-D."/>
            <person name="Poelchau M."/>
            <person name="Qu J."/>
            <person name="Schaub F."/>
            <person name="Wada-Katsumata A."/>
            <person name="Worley K.C."/>
            <person name="Xie Q."/>
            <person name="Ylla G."/>
            <person name="Poulsen M."/>
            <person name="Gibbs R.A."/>
            <person name="Schal C."/>
            <person name="Richards S."/>
            <person name="Belles X."/>
            <person name="Korb J."/>
            <person name="Bornberg-Bauer E."/>
        </authorList>
    </citation>
    <scope>NUCLEOTIDE SEQUENCE [LARGE SCALE GENOMIC DNA]</scope>
    <source>
        <tissue evidence="6">Whole body</tissue>
    </source>
</reference>
<dbReference type="GO" id="GO:0003723">
    <property type="term" value="F:RNA binding"/>
    <property type="evidence" value="ECO:0007669"/>
    <property type="project" value="UniProtKB-UniRule"/>
</dbReference>
<dbReference type="GO" id="GO:0008380">
    <property type="term" value="P:RNA splicing"/>
    <property type="evidence" value="ECO:0007669"/>
    <property type="project" value="UniProtKB-KW"/>
</dbReference>
<dbReference type="Pfam" id="PF00076">
    <property type="entry name" value="RRM_1"/>
    <property type="match status" value="2"/>
</dbReference>
<evidence type="ECO:0000259" key="5">
    <source>
        <dbReference type="PROSITE" id="PS50102"/>
    </source>
</evidence>
<dbReference type="PANTHER" id="PTHR23139">
    <property type="entry name" value="RNA-BINDING PROTEIN"/>
    <property type="match status" value="1"/>
</dbReference>
<evidence type="ECO:0000256" key="3">
    <source>
        <dbReference type="ARBA" id="ARBA00023187"/>
    </source>
</evidence>
<feature type="domain" description="RRM" evidence="5">
    <location>
        <begin position="1"/>
        <end position="58"/>
    </location>
</feature>
<evidence type="ECO:0000313" key="6">
    <source>
        <dbReference type="EMBL" id="PNF21033.1"/>
    </source>
</evidence>
<name>A0A2J7PXH7_9NEOP</name>
<comment type="caution">
    <text evidence="6">The sequence shown here is derived from an EMBL/GenBank/DDBJ whole genome shotgun (WGS) entry which is preliminary data.</text>
</comment>
<protein>
    <recommendedName>
        <fullName evidence="5">RRM domain-containing protein</fullName>
    </recommendedName>
</protein>
<dbReference type="Gene3D" id="3.30.70.330">
    <property type="match status" value="3"/>
</dbReference>
<keyword evidence="3" id="KW-0508">mRNA splicing</keyword>
<dbReference type="FunFam" id="3.30.70.330:FF:000097">
    <property type="entry name" value="U2 snRNP auxiliary factor large subunit"/>
    <property type="match status" value="1"/>
</dbReference>
<dbReference type="AlphaFoldDB" id="A0A2J7PXH7"/>
<proteinExistence type="predicted"/>
<organism evidence="6 7">
    <name type="scientific">Cryptotermes secundus</name>
    <dbReference type="NCBI Taxonomy" id="105785"/>
    <lineage>
        <taxon>Eukaryota</taxon>
        <taxon>Metazoa</taxon>
        <taxon>Ecdysozoa</taxon>
        <taxon>Arthropoda</taxon>
        <taxon>Hexapoda</taxon>
        <taxon>Insecta</taxon>
        <taxon>Pterygota</taxon>
        <taxon>Neoptera</taxon>
        <taxon>Polyneoptera</taxon>
        <taxon>Dictyoptera</taxon>
        <taxon>Blattodea</taxon>
        <taxon>Blattoidea</taxon>
        <taxon>Termitoidae</taxon>
        <taxon>Kalotermitidae</taxon>
        <taxon>Cryptotermitinae</taxon>
        <taxon>Cryptotermes</taxon>
    </lineage>
</organism>